<accession>A0ABN5IMY2</accession>
<name>A0ABN5IMY2_9BACE</name>
<protein>
    <recommendedName>
        <fullName evidence="3">Glycosyl hydrolase family 10</fullName>
    </recommendedName>
</protein>
<sequence>MKNLFILFTLFLLAGCGEKDSVKVPLYVWQSWDEHTTETSLRSDFERWKAHGTTGVCFNAHFDSAKVATAARIAKELGLEYHAWIPTMLQPALDSTFYTVNRLGESAYDKPAYVPYYKTLDPLKPQARRFLKEQFERIASIDEVDYIQLDYIRYADVILARGLWKKYGLTMDEEYPNADYCYCDSCVAAFKRASGINIRQVEDPSTCQEWAQFRCDAITGLVNELVDAIHAKGKKVSADVFPGPKSYAVWMVRQEWDKWNVDAYFPMNYNDFYLEPAAWVGKVTAEEVKSVASKQTPVYSGLFICRDWRNKANLADPEHWGLLPSEIEEAVAGSMRAGATGVCLFTPQSMTDEHWDALAKAIRKTY</sequence>
<dbReference type="PANTHER" id="PTHR43405">
    <property type="entry name" value="GLYCOSYL HYDROLASE DIGH"/>
    <property type="match status" value="1"/>
</dbReference>
<dbReference type="PROSITE" id="PS51257">
    <property type="entry name" value="PROKAR_LIPOPROTEIN"/>
    <property type="match status" value="1"/>
</dbReference>
<evidence type="ECO:0008006" key="3">
    <source>
        <dbReference type="Google" id="ProtNLM"/>
    </source>
</evidence>
<dbReference type="Proteomes" id="UP000238304">
    <property type="component" value="Chromosome"/>
</dbReference>
<dbReference type="Gene3D" id="3.20.20.80">
    <property type="entry name" value="Glycosidases"/>
    <property type="match status" value="1"/>
</dbReference>
<organism evidence="1 2">
    <name type="scientific">Bacteroides zoogleoformans</name>
    <dbReference type="NCBI Taxonomy" id="28119"/>
    <lineage>
        <taxon>Bacteria</taxon>
        <taxon>Pseudomonadati</taxon>
        <taxon>Bacteroidota</taxon>
        <taxon>Bacteroidia</taxon>
        <taxon>Bacteroidales</taxon>
        <taxon>Bacteroidaceae</taxon>
        <taxon>Bacteroides</taxon>
    </lineage>
</organism>
<dbReference type="InterPro" id="IPR052177">
    <property type="entry name" value="Divisome_Glycosyl_Hydrolase"/>
</dbReference>
<dbReference type="PANTHER" id="PTHR43405:SF1">
    <property type="entry name" value="GLYCOSYL HYDROLASE DIGH"/>
    <property type="match status" value="1"/>
</dbReference>
<proteinExistence type="predicted"/>
<dbReference type="RefSeq" id="WP_106042413.1">
    <property type="nucleotide sequence ID" value="NZ_CP027231.1"/>
</dbReference>
<dbReference type="SUPFAM" id="SSF51445">
    <property type="entry name" value="(Trans)glycosidases"/>
    <property type="match status" value="1"/>
</dbReference>
<reference evidence="1 2" key="1">
    <citation type="submission" date="2018-02" db="EMBL/GenBank/DDBJ databases">
        <authorList>
            <person name="Holder M.E."/>
            <person name="Ajami N.J."/>
            <person name="Petrosino J.F."/>
        </authorList>
    </citation>
    <scope>NUCLEOTIDE SEQUENCE [LARGE SCALE GENOMIC DNA]</scope>
    <source>
        <strain evidence="1 2">ATCC 33285</strain>
    </source>
</reference>
<dbReference type="EMBL" id="CP027231">
    <property type="protein sequence ID" value="AVM53600.1"/>
    <property type="molecule type" value="Genomic_DNA"/>
</dbReference>
<keyword evidence="2" id="KW-1185">Reference proteome</keyword>
<gene>
    <name evidence="1" type="ORF">C4H11_12280</name>
</gene>
<evidence type="ECO:0000313" key="2">
    <source>
        <dbReference type="Proteomes" id="UP000238304"/>
    </source>
</evidence>
<dbReference type="InterPro" id="IPR017853">
    <property type="entry name" value="GH"/>
</dbReference>
<evidence type="ECO:0000313" key="1">
    <source>
        <dbReference type="EMBL" id="AVM53600.1"/>
    </source>
</evidence>